<keyword evidence="3" id="KW-1185">Reference proteome</keyword>
<dbReference type="EMBL" id="CYHA01000001">
    <property type="protein sequence ID" value="CUA81901.1"/>
    <property type="molecule type" value="Genomic_DNA"/>
</dbReference>
<dbReference type="GO" id="GO:0016301">
    <property type="term" value="F:kinase activity"/>
    <property type="evidence" value="ECO:0007669"/>
    <property type="project" value="UniProtKB-KW"/>
</dbReference>
<protein>
    <submittedName>
        <fullName evidence="2">Anti-sigma regulatory factor (Ser/Thr protein kinase)</fullName>
    </submittedName>
</protein>
<dbReference type="STRING" id="375574.GCA_001418035_00546"/>
<feature type="domain" description="Histidine kinase/HSP90-like ATPase" evidence="1">
    <location>
        <begin position="33"/>
        <end position="133"/>
    </location>
</feature>
<proteinExistence type="predicted"/>
<evidence type="ECO:0000313" key="3">
    <source>
        <dbReference type="Proteomes" id="UP000243535"/>
    </source>
</evidence>
<evidence type="ECO:0000259" key="1">
    <source>
        <dbReference type="SMART" id="SM00387"/>
    </source>
</evidence>
<dbReference type="InterPro" id="IPR036890">
    <property type="entry name" value="HATPase_C_sf"/>
</dbReference>
<dbReference type="Proteomes" id="UP000243535">
    <property type="component" value="Unassembled WGS sequence"/>
</dbReference>
<dbReference type="SUPFAM" id="SSF55874">
    <property type="entry name" value="ATPase domain of HSP90 chaperone/DNA topoisomerase II/histidine kinase"/>
    <property type="match status" value="1"/>
</dbReference>
<gene>
    <name evidence="2" type="ORF">Ga0061063_0748</name>
</gene>
<dbReference type="OrthoDB" id="5769716at2"/>
<keyword evidence="2" id="KW-0418">Kinase</keyword>
<dbReference type="AlphaFoldDB" id="A0A0K6GTN6"/>
<dbReference type="SMART" id="SM00387">
    <property type="entry name" value="HATPase_c"/>
    <property type="match status" value="1"/>
</dbReference>
<accession>A0A0K6GTN6</accession>
<evidence type="ECO:0000313" key="2">
    <source>
        <dbReference type="EMBL" id="CUA81901.1"/>
    </source>
</evidence>
<name>A0A0K6GTN6_9NEIS</name>
<organism evidence="2 3">
    <name type="scientific">Gulbenkiania indica</name>
    <dbReference type="NCBI Taxonomy" id="375574"/>
    <lineage>
        <taxon>Bacteria</taxon>
        <taxon>Pseudomonadati</taxon>
        <taxon>Pseudomonadota</taxon>
        <taxon>Betaproteobacteria</taxon>
        <taxon>Neisseriales</taxon>
        <taxon>Chromobacteriaceae</taxon>
        <taxon>Gulbenkiania</taxon>
    </lineage>
</organism>
<reference evidence="3" key="1">
    <citation type="submission" date="2015-08" db="EMBL/GenBank/DDBJ databases">
        <authorList>
            <person name="Varghese N."/>
        </authorList>
    </citation>
    <scope>NUCLEOTIDE SEQUENCE [LARGE SCALE GENOMIC DNA]</scope>
    <source>
        <strain evidence="3">DSM 17901</strain>
    </source>
</reference>
<dbReference type="RefSeq" id="WP_055433320.1">
    <property type="nucleotide sequence ID" value="NZ_CYHA01000001.1"/>
</dbReference>
<keyword evidence="2" id="KW-0808">Transferase</keyword>
<dbReference type="Gene3D" id="3.30.565.10">
    <property type="entry name" value="Histidine kinase-like ATPase, C-terminal domain"/>
    <property type="match status" value="1"/>
</dbReference>
<dbReference type="Pfam" id="PF02518">
    <property type="entry name" value="HATPase_c"/>
    <property type="match status" value="1"/>
</dbReference>
<dbReference type="InterPro" id="IPR003594">
    <property type="entry name" value="HATPase_dom"/>
</dbReference>
<sequence length="137" mass="14673">MRAEQLPIRSPDDVARVRQAVRSRAQAMGYSVVEQTKLVTAASELARNTLVYGLGGSVEMQELEDGFTQGLQLVFEDQGPGIDDLDQALTDGFTTGGGMGLGLSGSRRLMSEFDIQSTPGAGTRVAVVLWKRAGARR</sequence>